<gene>
    <name evidence="2" type="ORF">AsAng_0021490</name>
</gene>
<feature type="chain" id="PRO_5037356250" evidence="1">
    <location>
        <begin position="22"/>
        <end position="228"/>
    </location>
</feature>
<feature type="signal peptide" evidence="1">
    <location>
        <begin position="1"/>
        <end position="21"/>
    </location>
</feature>
<accession>A0A915YE40</accession>
<reference evidence="2" key="1">
    <citation type="submission" date="2022-09" db="EMBL/GenBank/DDBJ databases">
        <title>Aureispira anguillicida sp. nov., isolated from Leptocephalus of Japanese eel Anguilla japonica.</title>
        <authorList>
            <person name="Yuasa K."/>
            <person name="Mekata T."/>
            <person name="Ikunari K."/>
        </authorList>
    </citation>
    <scope>NUCLEOTIDE SEQUENCE</scope>
    <source>
        <strain evidence="2">EL160426</strain>
    </source>
</reference>
<dbReference type="RefSeq" id="WP_264792616.1">
    <property type="nucleotide sequence ID" value="NZ_AP026867.1"/>
</dbReference>
<evidence type="ECO:0000313" key="3">
    <source>
        <dbReference type="Proteomes" id="UP001060919"/>
    </source>
</evidence>
<evidence type="ECO:0000256" key="1">
    <source>
        <dbReference type="SAM" id="SignalP"/>
    </source>
</evidence>
<dbReference type="EMBL" id="AP026867">
    <property type="protein sequence ID" value="BDS11435.1"/>
    <property type="molecule type" value="Genomic_DNA"/>
</dbReference>
<proteinExistence type="predicted"/>
<dbReference type="AlphaFoldDB" id="A0A915YE40"/>
<organism evidence="2 3">
    <name type="scientific">Aureispira anguillae</name>
    <dbReference type="NCBI Taxonomy" id="2864201"/>
    <lineage>
        <taxon>Bacteria</taxon>
        <taxon>Pseudomonadati</taxon>
        <taxon>Bacteroidota</taxon>
        <taxon>Saprospiria</taxon>
        <taxon>Saprospirales</taxon>
        <taxon>Saprospiraceae</taxon>
        <taxon>Aureispira</taxon>
    </lineage>
</organism>
<protein>
    <submittedName>
        <fullName evidence="2">Uncharacterized protein</fullName>
    </submittedName>
</protein>
<dbReference type="Proteomes" id="UP001060919">
    <property type="component" value="Chromosome"/>
</dbReference>
<evidence type="ECO:0000313" key="2">
    <source>
        <dbReference type="EMBL" id="BDS11435.1"/>
    </source>
</evidence>
<name>A0A915YE40_9BACT</name>
<keyword evidence="3" id="KW-1185">Reference proteome</keyword>
<sequence>MTKLNSLLFLLFVMSGILAQAQNNTSLNELTNKKLIRLKDTLSQSSPHSLAIFEKIIHNREKIALNARTANLNFDSLSAVYILEVYSPEAQTVTVYERYYYKDAVASTELPLGKKALINGAEDPWWDFNQDPINAQALPQIKARFKILKEIDYSFSIIRKVITTMGCDMGIPHNYYKRLKRKEKRKLGKNIDPKTHCIETLIQKNETLISFQNAQKQKPEVVIWVRPY</sequence>
<dbReference type="KEGG" id="aup:AsAng_0021490"/>
<keyword evidence="1" id="KW-0732">Signal</keyword>